<dbReference type="AlphaFoldDB" id="A0A9X3EX49"/>
<keyword evidence="6" id="KW-1185">Reference proteome</keyword>
<dbReference type="InterPro" id="IPR031325">
    <property type="entry name" value="RHS_repeat"/>
</dbReference>
<feature type="domain" description="DUF6531" evidence="3">
    <location>
        <begin position="361"/>
        <end position="434"/>
    </location>
</feature>
<organism evidence="5 6">
    <name type="scientific">Nannocystis pusilla</name>
    <dbReference type="NCBI Taxonomy" id="889268"/>
    <lineage>
        <taxon>Bacteria</taxon>
        <taxon>Pseudomonadati</taxon>
        <taxon>Myxococcota</taxon>
        <taxon>Polyangia</taxon>
        <taxon>Nannocystales</taxon>
        <taxon>Nannocystaceae</taxon>
        <taxon>Nannocystis</taxon>
    </lineage>
</organism>
<evidence type="ECO:0000259" key="3">
    <source>
        <dbReference type="Pfam" id="PF20148"/>
    </source>
</evidence>
<feature type="compositionally biased region" description="Basic residues" evidence="2">
    <location>
        <begin position="1066"/>
        <end position="1088"/>
    </location>
</feature>
<evidence type="ECO:0000313" key="5">
    <source>
        <dbReference type="EMBL" id="MCY1011731.1"/>
    </source>
</evidence>
<dbReference type="Gene3D" id="2.60.200.60">
    <property type="match status" value="1"/>
</dbReference>
<dbReference type="InterPro" id="IPR006530">
    <property type="entry name" value="YD"/>
</dbReference>
<comment type="caution">
    <text evidence="5">The sequence shown here is derived from an EMBL/GenBank/DDBJ whole genome shotgun (WGS) entry which is preliminary data.</text>
</comment>
<keyword evidence="1" id="KW-0677">Repeat</keyword>
<dbReference type="Gene3D" id="2.180.10.10">
    <property type="entry name" value="RHS repeat-associated core"/>
    <property type="match status" value="2"/>
</dbReference>
<dbReference type="RefSeq" id="WP_267775031.1">
    <property type="nucleotide sequence ID" value="NZ_JAPNKE010000002.1"/>
</dbReference>
<accession>A0A9X3EX49</accession>
<dbReference type="PANTHER" id="PTHR32305">
    <property type="match status" value="1"/>
</dbReference>
<protein>
    <submittedName>
        <fullName evidence="5">DUF6531 domain-containing protein</fullName>
    </submittedName>
</protein>
<dbReference type="PANTHER" id="PTHR32305:SF15">
    <property type="entry name" value="PROTEIN RHSA-RELATED"/>
    <property type="match status" value="1"/>
</dbReference>
<dbReference type="Pfam" id="PF20148">
    <property type="entry name" value="DUF6531"/>
    <property type="match status" value="1"/>
</dbReference>
<dbReference type="Proteomes" id="UP001150924">
    <property type="component" value="Unassembled WGS sequence"/>
</dbReference>
<evidence type="ECO:0000313" key="6">
    <source>
        <dbReference type="Proteomes" id="UP001150924"/>
    </source>
</evidence>
<sequence>MLIVGKQIRPAKNTSVGGDETGGILSALQEVVAVRVAPFIAPRSPAEQRQRDEESPLATATRLLGGSLALLNVPIELLGTGFALLTAPLGAAVPPLPAATLASLHLGAPHLHSHPPAMPLPLPSIGPVMLGGCTSVLIGGLPAARAGDLGLSITCGSLAPPFQVMTGSSKVFIGGGRAARSLDITRHCQTPLPPAGAAAKVAAGALNSLPLALGAASAVLQHQQSQACARDSREYAAAGDTTMAAAMTEVSAGLALGATTQAAQTAVDAVALAARLLMGKDPGTPPCFGAIITGASDVQIGGFPMPPWRVTIGALGKLARGLKSTTRNQNLADALHARARGNFKPGRLDNALHKQDCFLTGHPVDVIAGRVITDDIDLELTGPLRFGFERNYSSTWSARDSVIGHGWSHSLDQAVWRESRQLVYRAEDGRELCFELPRDARLDRPLRLFDPRNRLTLSSDGDGRYTVEDAAGRLHEFAPVPGDTSGELGHARLVAVRTLAGHAIACDHDDRARLHRVRDSAGREYRLTYDRQSRLHRIFIPHPDREGLVRHLEYRYSSEGDLIEVVDALGQTTRYAYHRHRLVRHTLRTGLSFHFEYDGPEPGAACVHTWGDGGIYDHTLVYDKQRRVTVVTNSCGEPTVYAAGGRGEVVQITDPRGGITRFEFDEHLRRTADIDPLDRVTRYEYDARGNCTRVVGPDGAQRVEYGATGLPHTAVDALGGRWRYVHDERGRLATRTDPLGQRTTYLYERLHLAAVIDPAGRAVRFVHDAAGALTRVQLPDGTTEAWAYDRRGRPVAWTDARGNLERRCYDLLDRLVSVDLPDGDRRTYGYDPEGHVLKVSDARRDVRMAYTGMGCLVARTEAGFTVRYAHDTEERLTAITNEAGAVYRFELDPAGDIKAEHGFDGLRRIYRRDLAGRVTEVFRPGGLRTAYARDAAGQLTGVFHSDGSSDVFTYRADGAMLDAVHVEPDAEPVIVRFERDALGRVVREAQGEHWVEQELGPDGLRSRLRSSLGARVQLSRDVMGAVLRIEAGERVVGHLSTRGRWSRGAARPPRRHLFAVATRPARLAHRAHHRAPHARPARSAHAHLRASSSAPHLDVRRAPRPHRRPLPRRHRIRARRARLPRLRHLSPGTGSPASTRRRRQPLPRRRAPPHLRSSRPAPEVRGHRLRIRLRRQPHPKDRRRRHLALPLDRQRQPGRSVPARW</sequence>
<dbReference type="EMBL" id="JAPNKE010000002">
    <property type="protein sequence ID" value="MCY1011731.1"/>
    <property type="molecule type" value="Genomic_DNA"/>
</dbReference>
<dbReference type="CDD" id="cd14740">
    <property type="entry name" value="PAAR_4"/>
    <property type="match status" value="1"/>
</dbReference>
<dbReference type="InterPro" id="IPR008727">
    <property type="entry name" value="PAAR_motif"/>
</dbReference>
<evidence type="ECO:0000256" key="1">
    <source>
        <dbReference type="ARBA" id="ARBA00022737"/>
    </source>
</evidence>
<reference evidence="5" key="1">
    <citation type="submission" date="2022-11" db="EMBL/GenBank/DDBJ databases">
        <title>Minimal conservation of predation-associated metabolite biosynthetic gene clusters underscores biosynthetic potential of Myxococcota including descriptions for ten novel species: Archangium lansinium sp. nov., Myxococcus landrumus sp. nov., Nannocystis bai.</title>
        <authorList>
            <person name="Ahearne A."/>
            <person name="Stevens C."/>
            <person name="Phillips K."/>
        </authorList>
    </citation>
    <scope>NUCLEOTIDE SEQUENCE</scope>
    <source>
        <strain evidence="5">Na p29</strain>
    </source>
</reference>
<evidence type="ECO:0000259" key="4">
    <source>
        <dbReference type="Pfam" id="PF25023"/>
    </source>
</evidence>
<name>A0A9X3EX49_9BACT</name>
<feature type="compositionally biased region" description="Basic residues" evidence="2">
    <location>
        <begin position="1139"/>
        <end position="1157"/>
    </location>
</feature>
<proteinExistence type="predicted"/>
<dbReference type="InterPro" id="IPR045351">
    <property type="entry name" value="DUF6531"/>
</dbReference>
<evidence type="ECO:0000256" key="2">
    <source>
        <dbReference type="SAM" id="MobiDB-lite"/>
    </source>
</evidence>
<feature type="region of interest" description="Disordered" evidence="2">
    <location>
        <begin position="1065"/>
        <end position="1205"/>
    </location>
</feature>
<feature type="compositionally biased region" description="Basic residues" evidence="2">
    <location>
        <begin position="1102"/>
        <end position="1128"/>
    </location>
</feature>
<dbReference type="SUPFAM" id="SSF101898">
    <property type="entry name" value="NHL repeat"/>
    <property type="match status" value="1"/>
</dbReference>
<gene>
    <name evidence="5" type="ORF">OV079_40505</name>
</gene>
<dbReference type="InterPro" id="IPR050708">
    <property type="entry name" value="T6SS_VgrG/RHS"/>
</dbReference>
<dbReference type="Pfam" id="PF05488">
    <property type="entry name" value="PAAR_motif"/>
    <property type="match status" value="1"/>
</dbReference>
<dbReference type="Pfam" id="PF05593">
    <property type="entry name" value="RHS_repeat"/>
    <property type="match status" value="4"/>
</dbReference>
<dbReference type="InterPro" id="IPR056823">
    <property type="entry name" value="TEN-like_YD-shell"/>
</dbReference>
<feature type="domain" description="Teneurin-like YD-shell" evidence="4">
    <location>
        <begin position="764"/>
        <end position="889"/>
    </location>
</feature>
<feature type="compositionally biased region" description="Basic residues" evidence="2">
    <location>
        <begin position="1167"/>
        <end position="1187"/>
    </location>
</feature>
<dbReference type="Pfam" id="PF25023">
    <property type="entry name" value="TEN_YD-shell"/>
    <property type="match status" value="1"/>
</dbReference>
<dbReference type="NCBIfam" id="TIGR01643">
    <property type="entry name" value="YD_repeat_2x"/>
    <property type="match status" value="9"/>
</dbReference>